<dbReference type="GO" id="GO:0016747">
    <property type="term" value="F:acyltransferase activity, transferring groups other than amino-acyl groups"/>
    <property type="evidence" value="ECO:0007669"/>
    <property type="project" value="TreeGrafter"/>
</dbReference>
<dbReference type="SUPFAM" id="SSF53474">
    <property type="entry name" value="alpha/beta-Hydrolases"/>
    <property type="match status" value="1"/>
</dbReference>
<accession>A0A229NUH1</accession>
<keyword evidence="2" id="KW-1185">Reference proteome</keyword>
<evidence type="ECO:0000313" key="1">
    <source>
        <dbReference type="EMBL" id="OXM13522.1"/>
    </source>
</evidence>
<proteinExistence type="predicted"/>
<dbReference type="EMBL" id="NMUQ01000003">
    <property type="protein sequence ID" value="OXM13522.1"/>
    <property type="molecule type" value="Genomic_DNA"/>
</dbReference>
<dbReference type="OrthoDB" id="9803578at2"/>
<comment type="caution">
    <text evidence="1">The sequence shown here is derived from an EMBL/GenBank/DDBJ whole genome shotgun (WGS) entry which is preliminary data.</text>
</comment>
<dbReference type="InterPro" id="IPR000801">
    <property type="entry name" value="Esterase-like"/>
</dbReference>
<name>A0A229NUH1_9BACL</name>
<dbReference type="RefSeq" id="WP_089526227.1">
    <property type="nucleotide sequence ID" value="NZ_NMUQ01000003.1"/>
</dbReference>
<protein>
    <submittedName>
        <fullName evidence="1">Esterase</fullName>
    </submittedName>
</protein>
<dbReference type="Pfam" id="PF00756">
    <property type="entry name" value="Esterase"/>
    <property type="match status" value="1"/>
</dbReference>
<gene>
    <name evidence="1" type="ORF">CGZ75_21010</name>
</gene>
<evidence type="ECO:0000313" key="2">
    <source>
        <dbReference type="Proteomes" id="UP000215145"/>
    </source>
</evidence>
<organism evidence="1 2">
    <name type="scientific">Paenibacillus herberti</name>
    <dbReference type="NCBI Taxonomy" id="1619309"/>
    <lineage>
        <taxon>Bacteria</taxon>
        <taxon>Bacillati</taxon>
        <taxon>Bacillota</taxon>
        <taxon>Bacilli</taxon>
        <taxon>Bacillales</taxon>
        <taxon>Paenibacillaceae</taxon>
        <taxon>Paenibacillus</taxon>
    </lineage>
</organism>
<dbReference type="Proteomes" id="UP000215145">
    <property type="component" value="Unassembled WGS sequence"/>
</dbReference>
<dbReference type="AlphaFoldDB" id="A0A229NUH1"/>
<dbReference type="InterPro" id="IPR029058">
    <property type="entry name" value="AB_hydrolase_fold"/>
</dbReference>
<dbReference type="Gene3D" id="3.40.50.1820">
    <property type="entry name" value="alpha/beta hydrolase"/>
    <property type="match status" value="1"/>
</dbReference>
<dbReference type="PANTHER" id="PTHR48098">
    <property type="entry name" value="ENTEROCHELIN ESTERASE-RELATED"/>
    <property type="match status" value="1"/>
</dbReference>
<dbReference type="PANTHER" id="PTHR48098:SF1">
    <property type="entry name" value="DIACYLGLYCEROL ACYLTRANSFERASE_MYCOLYLTRANSFERASE AG85A"/>
    <property type="match status" value="1"/>
</dbReference>
<reference evidence="1 2" key="1">
    <citation type="submission" date="2017-07" db="EMBL/GenBank/DDBJ databases">
        <title>Paenibacillus herberti R33 genome sequencing and assembly.</title>
        <authorList>
            <person name="Su W."/>
        </authorList>
    </citation>
    <scope>NUCLEOTIDE SEQUENCE [LARGE SCALE GENOMIC DNA]</scope>
    <source>
        <strain evidence="1 2">R33</strain>
    </source>
</reference>
<sequence>MALAQCSFFSDVLGLSCSMNVIIPQQTRRQIGMEGKASTGKFPVLYLLHGLSDDHSIWLRRTSIERYAADYGIAVVMPTVHRGFYTDMKVGGKYWTFISEELPYIASSLFPLSEQREQTFAAGLSMGGYGAFKLGLRKPDCFAAVASLSGALDIGSIYERQDIMQPWEIESIFGKREEAAGGLDDLFHLAEQVALLPPKDQPLFFQSCGTEDFLYPDNLAFHTHAVKLGLSLHVEYGPGDHNWSYWDEQIKRVLDWLPLNGR</sequence>
<dbReference type="InterPro" id="IPR050583">
    <property type="entry name" value="Mycobacterial_A85_antigen"/>
</dbReference>